<gene>
    <name evidence="1" type="ORF">SAMN02745123_02049</name>
</gene>
<protein>
    <submittedName>
        <fullName evidence="1">Uncharacterized protein</fullName>
    </submittedName>
</protein>
<dbReference type="Proteomes" id="UP000183997">
    <property type="component" value="Unassembled WGS sequence"/>
</dbReference>
<reference evidence="2" key="1">
    <citation type="submission" date="2016-11" db="EMBL/GenBank/DDBJ databases">
        <authorList>
            <person name="Varghese N."/>
            <person name="Submissions S."/>
        </authorList>
    </citation>
    <scope>NUCLEOTIDE SEQUENCE [LARGE SCALE GENOMIC DNA]</scope>
    <source>
        <strain evidence="2">DSM 10349</strain>
    </source>
</reference>
<keyword evidence="2" id="KW-1185">Reference proteome</keyword>
<name>A0A1M6SVK7_9FIRM</name>
<evidence type="ECO:0000313" key="2">
    <source>
        <dbReference type="Proteomes" id="UP000183997"/>
    </source>
</evidence>
<dbReference type="AlphaFoldDB" id="A0A1M6SVK7"/>
<dbReference type="InterPro" id="IPR021328">
    <property type="entry name" value="CotB-like"/>
</dbReference>
<dbReference type="Pfam" id="PF11155">
    <property type="entry name" value="DUF2935"/>
    <property type="match status" value="1"/>
</dbReference>
<dbReference type="SUPFAM" id="SSF158430">
    <property type="entry name" value="Bacillus cereus metalloprotein-like"/>
    <property type="match status" value="1"/>
</dbReference>
<evidence type="ECO:0000313" key="1">
    <source>
        <dbReference type="EMBL" id="SHK48670.1"/>
    </source>
</evidence>
<organism evidence="1 2">
    <name type="scientific">Desulforamulus aeronauticus DSM 10349</name>
    <dbReference type="NCBI Taxonomy" id="1121421"/>
    <lineage>
        <taxon>Bacteria</taxon>
        <taxon>Bacillati</taxon>
        <taxon>Bacillota</taxon>
        <taxon>Clostridia</taxon>
        <taxon>Eubacteriales</taxon>
        <taxon>Peptococcaceae</taxon>
        <taxon>Desulforamulus</taxon>
    </lineage>
</organism>
<accession>A0A1M6SVK7</accession>
<dbReference type="Gene3D" id="1.20.1260.120">
    <property type="entry name" value="Protein of unknown function DUF2935"/>
    <property type="match status" value="1"/>
</dbReference>
<dbReference type="RefSeq" id="WP_072913853.1">
    <property type="nucleotide sequence ID" value="NZ_FRAR01000014.1"/>
</dbReference>
<proteinExistence type="predicted"/>
<dbReference type="EMBL" id="FRAR01000014">
    <property type="protein sequence ID" value="SHK48670.1"/>
    <property type="molecule type" value="Genomic_DNA"/>
</dbReference>
<sequence length="167" mass="19323">MFCFTYLSNIECGLRELTFWTEISSQHPSFLQNVAKCLNLTIPSTLVAGLNRMQQCFTALNQEAQRLLNMAGNHGNNMMYNYPLAQETGRLMQQFLQYDQEFIDILQQLMRIGQNQPVWQTLVSHILHEQQYMYRLVTTLCQQIFQAGTQQPGMQPNMTPGMLGNSY</sequence>